<dbReference type="Gene3D" id="3.30.70.920">
    <property type="match status" value="1"/>
</dbReference>
<protein>
    <submittedName>
        <fullName evidence="5">AsnC family transcriptional regulator</fullName>
    </submittedName>
</protein>
<accession>A0A250DNM0</accession>
<dbReference type="KEGG" id="vbo:CKY39_21930"/>
<dbReference type="SMART" id="SM00344">
    <property type="entry name" value="HTH_ASNC"/>
    <property type="match status" value="1"/>
</dbReference>
<dbReference type="Pfam" id="PF01037">
    <property type="entry name" value="AsnC_trans_reg"/>
    <property type="match status" value="1"/>
</dbReference>
<dbReference type="InterPro" id="IPR019887">
    <property type="entry name" value="Tscrpt_reg_AsnC/Lrp_C"/>
</dbReference>
<organism evidence="5 6">
    <name type="scientific">Variovorax boronicumulans</name>
    <dbReference type="NCBI Taxonomy" id="436515"/>
    <lineage>
        <taxon>Bacteria</taxon>
        <taxon>Pseudomonadati</taxon>
        <taxon>Pseudomonadota</taxon>
        <taxon>Betaproteobacteria</taxon>
        <taxon>Burkholderiales</taxon>
        <taxon>Comamonadaceae</taxon>
        <taxon>Variovorax</taxon>
    </lineage>
</organism>
<dbReference type="InterPro" id="IPR036388">
    <property type="entry name" value="WH-like_DNA-bd_sf"/>
</dbReference>
<dbReference type="Pfam" id="PF13412">
    <property type="entry name" value="HTH_24"/>
    <property type="match status" value="1"/>
</dbReference>
<evidence type="ECO:0000313" key="5">
    <source>
        <dbReference type="EMBL" id="ATA55589.1"/>
    </source>
</evidence>
<dbReference type="InterPro" id="IPR011008">
    <property type="entry name" value="Dimeric_a/b-barrel"/>
</dbReference>
<dbReference type="GO" id="GO:0043565">
    <property type="term" value="F:sequence-specific DNA binding"/>
    <property type="evidence" value="ECO:0007669"/>
    <property type="project" value="InterPro"/>
</dbReference>
<dbReference type="GO" id="GO:0005829">
    <property type="term" value="C:cytosol"/>
    <property type="evidence" value="ECO:0007669"/>
    <property type="project" value="TreeGrafter"/>
</dbReference>
<feature type="domain" description="HTH asnC-type" evidence="4">
    <location>
        <begin position="6"/>
        <end position="67"/>
    </location>
</feature>
<dbReference type="PRINTS" id="PR00033">
    <property type="entry name" value="HTHASNC"/>
</dbReference>
<evidence type="ECO:0000256" key="1">
    <source>
        <dbReference type="ARBA" id="ARBA00023015"/>
    </source>
</evidence>
<dbReference type="InterPro" id="IPR036390">
    <property type="entry name" value="WH_DNA-bd_sf"/>
</dbReference>
<evidence type="ECO:0000256" key="3">
    <source>
        <dbReference type="ARBA" id="ARBA00023163"/>
    </source>
</evidence>
<proteinExistence type="predicted"/>
<dbReference type="Proteomes" id="UP000217154">
    <property type="component" value="Chromosome"/>
</dbReference>
<evidence type="ECO:0000259" key="4">
    <source>
        <dbReference type="PROSITE" id="PS50956"/>
    </source>
</evidence>
<dbReference type="PANTHER" id="PTHR30154:SF34">
    <property type="entry name" value="TRANSCRIPTIONAL REGULATOR AZLB"/>
    <property type="match status" value="1"/>
</dbReference>
<keyword evidence="3" id="KW-0804">Transcription</keyword>
<reference evidence="5 6" key="1">
    <citation type="submission" date="2017-09" db="EMBL/GenBank/DDBJ databases">
        <title>The diverse metabolic capabilities of V. boronicumulans make it an excellent choice for continued studies on novel biodegradation.</title>
        <authorList>
            <person name="Sun S."/>
        </authorList>
    </citation>
    <scope>NUCLEOTIDE SEQUENCE [LARGE SCALE GENOMIC DNA]</scope>
    <source>
        <strain evidence="5 6">J1</strain>
    </source>
</reference>
<dbReference type="PANTHER" id="PTHR30154">
    <property type="entry name" value="LEUCINE-RESPONSIVE REGULATORY PROTEIN"/>
    <property type="match status" value="1"/>
</dbReference>
<evidence type="ECO:0000256" key="2">
    <source>
        <dbReference type="ARBA" id="ARBA00023125"/>
    </source>
</evidence>
<keyword evidence="2" id="KW-0238">DNA-binding</keyword>
<dbReference type="SUPFAM" id="SSF54909">
    <property type="entry name" value="Dimeric alpha+beta barrel"/>
    <property type="match status" value="1"/>
</dbReference>
<dbReference type="InterPro" id="IPR000485">
    <property type="entry name" value="AsnC-type_HTH_dom"/>
</dbReference>
<dbReference type="InterPro" id="IPR019888">
    <property type="entry name" value="Tscrpt_reg_AsnC-like"/>
</dbReference>
<dbReference type="Gene3D" id="1.10.10.10">
    <property type="entry name" value="Winged helix-like DNA-binding domain superfamily/Winged helix DNA-binding domain"/>
    <property type="match status" value="1"/>
</dbReference>
<dbReference type="SUPFAM" id="SSF46785">
    <property type="entry name" value="Winged helix' DNA-binding domain"/>
    <property type="match status" value="1"/>
</dbReference>
<dbReference type="GO" id="GO:0043200">
    <property type="term" value="P:response to amino acid"/>
    <property type="evidence" value="ECO:0007669"/>
    <property type="project" value="TreeGrafter"/>
</dbReference>
<sequence length="163" mass="18304">MSETALTPVDLALLAQLQQNPRISMAELAEKTNSSVSPCWRRVKRLEETKVIEGYGISLNRKALGFGIEAFVFVKITSHSEEQAVQFETALKPVRNILSCHILSGQDDYLLRVVARDIDDFAEFGRKVLAVLPHVREVRSAFVLHTIKSSSQLPFDAPRAEKR</sequence>
<name>A0A250DNM0_9BURK</name>
<gene>
    <name evidence="5" type="ORF">CKY39_21930</name>
</gene>
<keyword evidence="1" id="KW-0805">Transcription regulation</keyword>
<dbReference type="PROSITE" id="PS50956">
    <property type="entry name" value="HTH_ASNC_2"/>
    <property type="match status" value="1"/>
</dbReference>
<evidence type="ECO:0000313" key="6">
    <source>
        <dbReference type="Proteomes" id="UP000217154"/>
    </source>
</evidence>
<dbReference type="EMBL" id="CP023284">
    <property type="protein sequence ID" value="ATA55589.1"/>
    <property type="molecule type" value="Genomic_DNA"/>
</dbReference>
<dbReference type="AlphaFoldDB" id="A0A250DNM0"/>
<dbReference type="RefSeq" id="WP_095745939.1">
    <property type="nucleotide sequence ID" value="NZ_CP023284.1"/>
</dbReference>